<evidence type="ECO:0000256" key="4">
    <source>
        <dbReference type="ARBA" id="ARBA00022475"/>
    </source>
</evidence>
<gene>
    <name evidence="12" type="primary">inx</name>
    <name evidence="13" type="ORF">DICVIV_00230</name>
</gene>
<evidence type="ECO:0000313" key="13">
    <source>
        <dbReference type="EMBL" id="KJH53487.1"/>
    </source>
</evidence>
<keyword evidence="3 12" id="KW-0813">Transport</keyword>
<dbReference type="PANTHER" id="PTHR11893">
    <property type="entry name" value="INNEXIN"/>
    <property type="match status" value="1"/>
</dbReference>
<evidence type="ECO:0000256" key="10">
    <source>
        <dbReference type="ARBA" id="ARBA00023136"/>
    </source>
</evidence>
<keyword evidence="10 12" id="KW-0472">Membrane</keyword>
<dbReference type="AlphaFoldDB" id="A0A0D8YBA5"/>
<reference evidence="13 14" key="1">
    <citation type="submission" date="2013-11" db="EMBL/GenBank/DDBJ databases">
        <title>Draft genome of the bovine lungworm Dictyocaulus viviparus.</title>
        <authorList>
            <person name="Mitreva M."/>
        </authorList>
    </citation>
    <scope>NUCLEOTIDE SEQUENCE [LARGE SCALE GENOMIC DNA]</scope>
    <source>
        <strain evidence="13 14">HannoverDv2000</strain>
    </source>
</reference>
<keyword evidence="8 12" id="KW-1133">Transmembrane helix</keyword>
<keyword evidence="6" id="KW-0303">Gap junction</keyword>
<comment type="similarity">
    <text evidence="12">Belongs to the pannexin family.</text>
</comment>
<dbReference type="GO" id="GO:0034220">
    <property type="term" value="P:monoatomic ion transmembrane transport"/>
    <property type="evidence" value="ECO:0007669"/>
    <property type="project" value="UniProtKB-KW"/>
</dbReference>
<dbReference type="Pfam" id="PF00876">
    <property type="entry name" value="Innexin"/>
    <property type="match status" value="1"/>
</dbReference>
<evidence type="ECO:0000256" key="6">
    <source>
        <dbReference type="ARBA" id="ARBA00022868"/>
    </source>
</evidence>
<evidence type="ECO:0000256" key="3">
    <source>
        <dbReference type="ARBA" id="ARBA00022448"/>
    </source>
</evidence>
<dbReference type="GO" id="GO:0005243">
    <property type="term" value="F:gap junction channel activity"/>
    <property type="evidence" value="ECO:0007669"/>
    <property type="project" value="TreeGrafter"/>
</dbReference>
<dbReference type="PROSITE" id="PS51013">
    <property type="entry name" value="PANNEXIN"/>
    <property type="match status" value="1"/>
</dbReference>
<comment type="function">
    <text evidence="12">Structural component of the gap junctions.</text>
</comment>
<dbReference type="PRINTS" id="PR01262">
    <property type="entry name" value="INNEXIN"/>
</dbReference>
<dbReference type="PANTHER" id="PTHR11893:SF20">
    <property type="entry name" value="INNEXIN-3"/>
    <property type="match status" value="1"/>
</dbReference>
<keyword evidence="11 12" id="KW-0407">Ion channel</keyword>
<evidence type="ECO:0000256" key="7">
    <source>
        <dbReference type="ARBA" id="ARBA00022949"/>
    </source>
</evidence>
<protein>
    <recommendedName>
        <fullName evidence="12">Innexin</fullName>
    </recommendedName>
</protein>
<feature type="transmembrane region" description="Helical" evidence="12">
    <location>
        <begin position="125"/>
        <end position="144"/>
    </location>
</feature>
<evidence type="ECO:0000256" key="8">
    <source>
        <dbReference type="ARBA" id="ARBA00022989"/>
    </source>
</evidence>
<accession>A0A0D8YBA5</accession>
<dbReference type="InterPro" id="IPR000990">
    <property type="entry name" value="Innexin"/>
</dbReference>
<dbReference type="Proteomes" id="UP000053766">
    <property type="component" value="Unassembled WGS sequence"/>
</dbReference>
<keyword evidence="9 12" id="KW-0406">Ion transport</keyword>
<dbReference type="OrthoDB" id="5867527at2759"/>
<comment type="subcellular location">
    <subcellularLocation>
        <location evidence="1">Cell junction</location>
        <location evidence="1">Gap junction</location>
    </subcellularLocation>
    <subcellularLocation>
        <location evidence="2 12">Cell membrane</location>
        <topology evidence="2 12">Multi-pass membrane protein</topology>
    </subcellularLocation>
</comment>
<dbReference type="STRING" id="29172.A0A0D8YBA5"/>
<evidence type="ECO:0000313" key="14">
    <source>
        <dbReference type="Proteomes" id="UP000053766"/>
    </source>
</evidence>
<evidence type="ECO:0000256" key="2">
    <source>
        <dbReference type="ARBA" id="ARBA00004651"/>
    </source>
</evidence>
<proteinExistence type="inferred from homology"/>
<organism evidence="13 14">
    <name type="scientific">Dictyocaulus viviparus</name>
    <name type="common">Bovine lungworm</name>
    <dbReference type="NCBI Taxonomy" id="29172"/>
    <lineage>
        <taxon>Eukaryota</taxon>
        <taxon>Metazoa</taxon>
        <taxon>Ecdysozoa</taxon>
        <taxon>Nematoda</taxon>
        <taxon>Chromadorea</taxon>
        <taxon>Rhabditida</taxon>
        <taxon>Rhabditina</taxon>
        <taxon>Rhabditomorpha</taxon>
        <taxon>Strongyloidea</taxon>
        <taxon>Metastrongylidae</taxon>
        <taxon>Dictyocaulus</taxon>
    </lineage>
</organism>
<reference evidence="14" key="2">
    <citation type="journal article" date="2016" name="Sci. Rep.">
        <title>Dictyocaulus viviparus genome, variome and transcriptome elucidate lungworm biology and support future intervention.</title>
        <authorList>
            <person name="McNulty S.N."/>
            <person name="Strube C."/>
            <person name="Rosa B.A."/>
            <person name="Martin J.C."/>
            <person name="Tyagi R."/>
            <person name="Choi Y.J."/>
            <person name="Wang Q."/>
            <person name="Hallsworth Pepin K."/>
            <person name="Zhang X."/>
            <person name="Ozersky P."/>
            <person name="Wilson R.K."/>
            <person name="Sternberg P.W."/>
            <person name="Gasser R.B."/>
            <person name="Mitreva M."/>
        </authorList>
    </citation>
    <scope>NUCLEOTIDE SEQUENCE [LARGE SCALE GENOMIC DNA]</scope>
    <source>
        <strain evidence="14">HannoverDv2000</strain>
    </source>
</reference>
<evidence type="ECO:0000256" key="5">
    <source>
        <dbReference type="ARBA" id="ARBA00022692"/>
    </source>
</evidence>
<keyword evidence="7" id="KW-0965">Cell junction</keyword>
<dbReference type="GO" id="GO:0005921">
    <property type="term" value="C:gap junction"/>
    <property type="evidence" value="ECO:0007669"/>
    <property type="project" value="UniProtKB-SubCell"/>
</dbReference>
<dbReference type="EMBL" id="KN716151">
    <property type="protein sequence ID" value="KJH53487.1"/>
    <property type="molecule type" value="Genomic_DNA"/>
</dbReference>
<dbReference type="GO" id="GO:0005886">
    <property type="term" value="C:plasma membrane"/>
    <property type="evidence" value="ECO:0007669"/>
    <property type="project" value="UniProtKB-SubCell"/>
</dbReference>
<name>A0A0D8YBA5_DICVI</name>
<keyword evidence="14" id="KW-1185">Reference proteome</keyword>
<evidence type="ECO:0000256" key="11">
    <source>
        <dbReference type="ARBA" id="ARBA00023303"/>
    </source>
</evidence>
<sequence length="559" mass="63875">MLNLPNIIIPLSILDTCHGEDFVDRLNFGVTVYLLLFFVLITGSKQHFGNPIQCMVPPESPESWVLYYHDYCYIQDKLRIFDMNIQKSVEYETKQRAGADITPIGRFLKEDSTKYWSPRVMYYQWVPYVLFLQAIFFLIPKLFWKAVGSHWLHGIDFKTVIDEASKLRTLFGEDRASVLSNLVNFIRYILNSKYKRLSIGSSTVSICYVVTKWLEVLNGFGQLYMLSCFIGQGDYFWGFSLLVSVLNGSDDPNVGVFPRIVLCDVTRFALANLHQDHMQCVLMLNFINEKIYTFLWFWIVFVSILSAFSAVRQTMLLLLPMYRALIAENLLPTQDVLFSSAAAEYGIRPNPVSSQALFEFFVHEVLRWANYTRYCSSALEDYRATYSENYSSIYSFFIIGGECVNTSNDRPARKKDSNLSFWRKLSKLPTTVQKMGFSEHLGASKDPQGASFNNNERYSTAEPLTRLRSLSVEVDFTCFLILLRKRSNLEKSCFAKNLEIEPPTAPLDSLLLISNGSTQAFDNSTCPDHNVCASSNKDYCDRTLGGSGVAVVDSRCHKT</sequence>
<evidence type="ECO:0000256" key="1">
    <source>
        <dbReference type="ARBA" id="ARBA00004610"/>
    </source>
</evidence>
<comment type="caution">
    <text evidence="12">Lacks conserved residue(s) required for the propagation of feature annotation.</text>
</comment>
<keyword evidence="4" id="KW-1003">Cell membrane</keyword>
<feature type="transmembrane region" description="Helical" evidence="12">
    <location>
        <begin position="291"/>
        <end position="311"/>
    </location>
</feature>
<evidence type="ECO:0000256" key="12">
    <source>
        <dbReference type="RuleBase" id="RU010713"/>
    </source>
</evidence>
<feature type="transmembrane region" description="Helical" evidence="12">
    <location>
        <begin position="26"/>
        <end position="43"/>
    </location>
</feature>
<evidence type="ECO:0000256" key="9">
    <source>
        <dbReference type="ARBA" id="ARBA00023065"/>
    </source>
</evidence>
<keyword evidence="5 12" id="KW-0812">Transmembrane</keyword>